<feature type="coiled-coil region" evidence="1">
    <location>
        <begin position="681"/>
        <end position="708"/>
    </location>
</feature>
<comment type="caution">
    <text evidence="2">The sequence shown here is derived from an EMBL/GenBank/DDBJ whole genome shotgun (WGS) entry which is preliminary data.</text>
</comment>
<dbReference type="EMBL" id="JAQQWE010000002">
    <property type="protein sequence ID" value="KAK7962336.1"/>
    <property type="molecule type" value="Genomic_DNA"/>
</dbReference>
<gene>
    <name evidence="2" type="ORF">PG986_003161</name>
</gene>
<protein>
    <recommendedName>
        <fullName evidence="4">F-box domain-containing protein</fullName>
    </recommendedName>
</protein>
<evidence type="ECO:0000256" key="1">
    <source>
        <dbReference type="SAM" id="Coils"/>
    </source>
</evidence>
<evidence type="ECO:0000313" key="3">
    <source>
        <dbReference type="Proteomes" id="UP001391051"/>
    </source>
</evidence>
<reference evidence="2 3" key="1">
    <citation type="submission" date="2023-01" db="EMBL/GenBank/DDBJ databases">
        <title>Analysis of 21 Apiospora genomes using comparative genomics revels a genus with tremendous synthesis potential of carbohydrate active enzymes and secondary metabolites.</title>
        <authorList>
            <person name="Sorensen T."/>
        </authorList>
    </citation>
    <scope>NUCLEOTIDE SEQUENCE [LARGE SCALE GENOMIC DNA]</scope>
    <source>
        <strain evidence="2 3">CBS 24483</strain>
    </source>
</reference>
<sequence>MDNGYCLYIERPSNSRIIVTGDESYDAVPGDRMAERLPTSEQSARGFFMESPWSQGEHFKNHTWATWLGGLEFGPTARVDPSNGMYYCRQVPVQESLIKRGLIARPQAEDMEREVRKFNISLNPNIHMTRTRPWKYTKDREEPTPEELVALRLAHFPQCPGSRYQVLTSCLLLLQAPMVLSGNAFKIPTNSEICMFEQVLAVPELREKILEHLLGRWLALGNLARTSQTMFKHLEATFTHWDLTNQWFGGCDLTLDVFEDRKYRGGWTKQQKTQAKRMLQIVHDNDMDPNEKRKQKGKYLDSTKYVSVHPSRQRQQFGKKTLSGQMIPGTEWYDHSDSRSDPMNEDPVLKGKSHISLLRSIYRHGTNIRYLHLHRVPFLNVNAVKAMMNSLPNLRVLGIYSCDLLNFAHTKDLLNIVIEANRVNAARPAIDFDYYPRFHRGPVEDRVGSYGVFWNDEGGFKTTLAVAASLLSIMRVAKNGNIDLATSRDKSFFKWLNDFPWEFCTLPVILASIARILGFEGKYPQMITEHYKERFGNQWKDHLVTIPMDQVVLERTLHMDLYIAVLGAPQRQTHMDAMTFFTCCHCDEKLFAGFFRACEALKSPNNRTCHGCELEFALRQPKHNFMECKRMIAALPWTRRFSTVDNLKTIFGREHKPGPTYASQVTKSFINACKYLRDDAAHAVEEKLAHWELRHEELIEEKRTFTQQWQHRAQDEQMNEAREEINKCLTTLGEQVEPATKTPEANNWDEMRRQYCQRLALQTGRLGNLGPHMGLGWEKWL</sequence>
<keyword evidence="1" id="KW-0175">Coiled coil</keyword>
<dbReference type="GeneID" id="92072445"/>
<evidence type="ECO:0000313" key="2">
    <source>
        <dbReference type="EMBL" id="KAK7962336.1"/>
    </source>
</evidence>
<name>A0ABR1QSG6_9PEZI</name>
<keyword evidence="3" id="KW-1185">Reference proteome</keyword>
<accession>A0ABR1QSG6</accession>
<proteinExistence type="predicted"/>
<evidence type="ECO:0008006" key="4">
    <source>
        <dbReference type="Google" id="ProtNLM"/>
    </source>
</evidence>
<dbReference type="Proteomes" id="UP001391051">
    <property type="component" value="Unassembled WGS sequence"/>
</dbReference>
<organism evidence="2 3">
    <name type="scientific">Apiospora aurea</name>
    <dbReference type="NCBI Taxonomy" id="335848"/>
    <lineage>
        <taxon>Eukaryota</taxon>
        <taxon>Fungi</taxon>
        <taxon>Dikarya</taxon>
        <taxon>Ascomycota</taxon>
        <taxon>Pezizomycotina</taxon>
        <taxon>Sordariomycetes</taxon>
        <taxon>Xylariomycetidae</taxon>
        <taxon>Amphisphaeriales</taxon>
        <taxon>Apiosporaceae</taxon>
        <taxon>Apiospora</taxon>
    </lineage>
</organism>
<dbReference type="RefSeq" id="XP_066704447.1">
    <property type="nucleotide sequence ID" value="XM_066839383.1"/>
</dbReference>